<dbReference type="AlphaFoldDB" id="A0A4Q2GHH6"/>
<keyword evidence="3" id="KW-0238">DNA-binding</keyword>
<gene>
    <name evidence="7" type="ORF">I8755_06390</name>
</gene>
<organism evidence="7 8">
    <name type="scientific">Streptomyces alfalfae</name>
    <dbReference type="NCBI Taxonomy" id="1642299"/>
    <lineage>
        <taxon>Bacteria</taxon>
        <taxon>Bacillati</taxon>
        <taxon>Actinomycetota</taxon>
        <taxon>Actinomycetes</taxon>
        <taxon>Kitasatosporales</taxon>
        <taxon>Streptomycetaceae</taxon>
        <taxon>Streptomyces</taxon>
    </lineage>
</organism>
<dbReference type="InterPro" id="IPR013324">
    <property type="entry name" value="RNA_pol_sigma_r3/r4-like"/>
</dbReference>
<dbReference type="Gene3D" id="1.20.140.160">
    <property type="match status" value="1"/>
</dbReference>
<dbReference type="Pfam" id="PF04545">
    <property type="entry name" value="Sigma70_r4"/>
    <property type="match status" value="1"/>
</dbReference>
<dbReference type="GO" id="GO:0003677">
    <property type="term" value="F:DNA binding"/>
    <property type="evidence" value="ECO:0007669"/>
    <property type="project" value="UniProtKB-KW"/>
</dbReference>
<keyword evidence="2" id="KW-0731">Sigma factor</keyword>
<evidence type="ECO:0000313" key="7">
    <source>
        <dbReference type="EMBL" id="QQC88074.1"/>
    </source>
</evidence>
<dbReference type="CDD" id="cd06171">
    <property type="entry name" value="Sigma70_r4"/>
    <property type="match status" value="1"/>
</dbReference>
<dbReference type="PANTHER" id="PTHR30385:SF4">
    <property type="entry name" value="RNA POLYMERASE SIGMA-E FACTOR"/>
    <property type="match status" value="1"/>
</dbReference>
<protein>
    <submittedName>
        <fullName evidence="7">SigB/SigF/SigG family RNA polymerase sigma factor</fullName>
    </submittedName>
</protein>
<proteinExistence type="predicted"/>
<dbReference type="InterPro" id="IPR007624">
    <property type="entry name" value="RNA_pol_sigma70_r3"/>
</dbReference>
<evidence type="ECO:0000313" key="8">
    <source>
        <dbReference type="Proteomes" id="UP000596130"/>
    </source>
</evidence>
<keyword evidence="4" id="KW-0804">Transcription</keyword>
<evidence type="ECO:0000256" key="5">
    <source>
        <dbReference type="SAM" id="MobiDB-lite"/>
    </source>
</evidence>
<dbReference type="Gene3D" id="1.20.120.1810">
    <property type="match status" value="1"/>
</dbReference>
<dbReference type="PROSITE" id="PS00715">
    <property type="entry name" value="SIGMA70_1"/>
    <property type="match status" value="1"/>
</dbReference>
<keyword evidence="1" id="KW-0805">Transcription regulation</keyword>
<dbReference type="PANTHER" id="PTHR30385">
    <property type="entry name" value="SIGMA FACTOR F FLAGELLAR"/>
    <property type="match status" value="1"/>
</dbReference>
<dbReference type="PRINTS" id="PR00046">
    <property type="entry name" value="SIGMA70FCT"/>
</dbReference>
<evidence type="ECO:0000256" key="3">
    <source>
        <dbReference type="ARBA" id="ARBA00023125"/>
    </source>
</evidence>
<feature type="compositionally biased region" description="Low complexity" evidence="5">
    <location>
        <begin position="15"/>
        <end position="26"/>
    </location>
</feature>
<dbReference type="Pfam" id="PF04542">
    <property type="entry name" value="Sigma70_r2"/>
    <property type="match status" value="1"/>
</dbReference>
<evidence type="ECO:0000256" key="2">
    <source>
        <dbReference type="ARBA" id="ARBA00023082"/>
    </source>
</evidence>
<dbReference type="NCBIfam" id="TIGR02980">
    <property type="entry name" value="SigBFG"/>
    <property type="match status" value="1"/>
</dbReference>
<reference evidence="7 8" key="1">
    <citation type="submission" date="2020-12" db="EMBL/GenBank/DDBJ databases">
        <title>Identification and biosynthesis of polyene macrolides produced by Streptomyces alfalfae Men-myco-93-63.</title>
        <authorList>
            <person name="Liu D."/>
            <person name="Li Y."/>
            <person name="Liu L."/>
            <person name="Han X."/>
            <person name="Shen F."/>
        </authorList>
    </citation>
    <scope>NUCLEOTIDE SEQUENCE [LARGE SCALE GENOMIC DNA]</scope>
    <source>
        <strain evidence="7 8">Men-myco-93-63</strain>
    </source>
</reference>
<dbReference type="InterPro" id="IPR013325">
    <property type="entry name" value="RNA_pol_sigma_r2"/>
</dbReference>
<sequence length="290" mass="31423">MTTTTGAGPGGAVCAEPETAGPRAGGAARLPELPAFASVDAADAKELSRVLFARLDALREGSPEYSYVRNSLVELNLALVRHAVRRVGVRGESYEDVVQVGTIGLIKAINRFDPGRGIEFPTFAMPTVMGEIKRYFRDTTWAVHVPRRLQELRSDLARATAQLEQEHGRAPTSAEIARYLDVDGDTVAEGLLAANGYASSSLDQPADAESAFSDHIGRPDAGLEKVEDLHALKPLIAELPARDRHILAMRYSAEMTQSAIGEELGISQMHVSRILTRTLARLRAKLTTLR</sequence>
<dbReference type="Pfam" id="PF04539">
    <property type="entry name" value="Sigma70_r3"/>
    <property type="match status" value="1"/>
</dbReference>
<evidence type="ECO:0000259" key="6">
    <source>
        <dbReference type="PROSITE" id="PS00715"/>
    </source>
</evidence>
<dbReference type="GO" id="GO:0016987">
    <property type="term" value="F:sigma factor activity"/>
    <property type="evidence" value="ECO:0007669"/>
    <property type="project" value="UniProtKB-KW"/>
</dbReference>
<dbReference type="Proteomes" id="UP000596130">
    <property type="component" value="Chromosome"/>
</dbReference>
<dbReference type="InterPro" id="IPR007630">
    <property type="entry name" value="RNA_pol_sigma70_r4"/>
</dbReference>
<feature type="region of interest" description="Disordered" evidence="5">
    <location>
        <begin position="1"/>
        <end position="26"/>
    </location>
</feature>
<dbReference type="InterPro" id="IPR014322">
    <property type="entry name" value="RNA_pol_sigma-B/F/G"/>
</dbReference>
<accession>A0A4Q2GHH6</accession>
<dbReference type="NCBIfam" id="TIGR02937">
    <property type="entry name" value="sigma70-ECF"/>
    <property type="match status" value="1"/>
</dbReference>
<dbReference type="InterPro" id="IPR000943">
    <property type="entry name" value="RNA_pol_sigma70"/>
</dbReference>
<evidence type="ECO:0000256" key="1">
    <source>
        <dbReference type="ARBA" id="ARBA00023015"/>
    </source>
</evidence>
<dbReference type="InterPro" id="IPR007627">
    <property type="entry name" value="RNA_pol_sigma70_r2"/>
</dbReference>
<dbReference type="SUPFAM" id="SSF88946">
    <property type="entry name" value="Sigma2 domain of RNA polymerase sigma factors"/>
    <property type="match status" value="1"/>
</dbReference>
<dbReference type="OrthoDB" id="9804285at2"/>
<dbReference type="InterPro" id="IPR014284">
    <property type="entry name" value="RNA_pol_sigma-70_dom"/>
</dbReference>
<name>A0A4Q2GHH6_9ACTN</name>
<feature type="domain" description="RNA polymerase sigma-70" evidence="6">
    <location>
        <begin position="96"/>
        <end position="109"/>
    </location>
</feature>
<dbReference type="GO" id="GO:0006352">
    <property type="term" value="P:DNA-templated transcription initiation"/>
    <property type="evidence" value="ECO:0007669"/>
    <property type="project" value="InterPro"/>
</dbReference>
<dbReference type="EMBL" id="CP065959">
    <property type="protein sequence ID" value="QQC88074.1"/>
    <property type="molecule type" value="Genomic_DNA"/>
</dbReference>
<dbReference type="SUPFAM" id="SSF88659">
    <property type="entry name" value="Sigma3 and sigma4 domains of RNA polymerase sigma factors"/>
    <property type="match status" value="2"/>
</dbReference>
<dbReference type="RefSeq" id="WP_079250206.1">
    <property type="nucleotide sequence ID" value="NZ_CP015588.1"/>
</dbReference>
<evidence type="ECO:0000256" key="4">
    <source>
        <dbReference type="ARBA" id="ARBA00023163"/>
    </source>
</evidence>